<proteinExistence type="predicted"/>
<accession>A0A934WRI4</accession>
<dbReference type="AlphaFoldDB" id="A0A934WRI4"/>
<gene>
    <name evidence="2" type="ORF">JKK62_07925</name>
</gene>
<dbReference type="EMBL" id="JAEQMG010000068">
    <property type="protein sequence ID" value="MBK6088579.1"/>
    <property type="molecule type" value="Genomic_DNA"/>
</dbReference>
<dbReference type="Proteomes" id="UP000633365">
    <property type="component" value="Unassembled WGS sequence"/>
</dbReference>
<comment type="caution">
    <text evidence="2">The sequence shown here is derived from an EMBL/GenBank/DDBJ whole genome shotgun (WGS) entry which is preliminary data.</text>
</comment>
<sequence>MADCCEQCAHYVADEEFGDYCSVNLDEDEMERFLTQSVKGCHYFQLYDEYKIVQKQN</sequence>
<name>A0A934WRI4_9FIRM</name>
<reference evidence="2" key="1">
    <citation type="submission" date="2021-01" db="EMBL/GenBank/DDBJ databases">
        <title>Genome public.</title>
        <authorList>
            <person name="Liu C."/>
            <person name="Sun Q."/>
        </authorList>
    </citation>
    <scope>NUCLEOTIDE SEQUENCE</scope>
    <source>
        <strain evidence="2">M6</strain>
    </source>
</reference>
<evidence type="ECO:0000259" key="1">
    <source>
        <dbReference type="Pfam" id="PF20076"/>
    </source>
</evidence>
<organism evidence="2 3">
    <name type="scientific">Ruminococcus difficilis</name>
    <dbReference type="NCBI Taxonomy" id="2763069"/>
    <lineage>
        <taxon>Bacteria</taxon>
        <taxon>Bacillati</taxon>
        <taxon>Bacillota</taxon>
        <taxon>Clostridia</taxon>
        <taxon>Eubacteriales</taxon>
        <taxon>Oscillospiraceae</taxon>
        <taxon>Ruminococcus</taxon>
    </lineage>
</organism>
<evidence type="ECO:0000313" key="3">
    <source>
        <dbReference type="Proteomes" id="UP000633365"/>
    </source>
</evidence>
<dbReference type="Pfam" id="PF20076">
    <property type="entry name" value="DUF6472"/>
    <property type="match status" value="1"/>
</dbReference>
<feature type="domain" description="DUF6472" evidence="1">
    <location>
        <begin position="3"/>
        <end position="56"/>
    </location>
</feature>
<evidence type="ECO:0000313" key="2">
    <source>
        <dbReference type="EMBL" id="MBK6088579.1"/>
    </source>
</evidence>
<keyword evidence="3" id="KW-1185">Reference proteome</keyword>
<dbReference type="InterPro" id="IPR045525">
    <property type="entry name" value="DUF6472"/>
</dbReference>
<dbReference type="RefSeq" id="WP_201427472.1">
    <property type="nucleotide sequence ID" value="NZ_JAEQMG010000068.1"/>
</dbReference>
<protein>
    <recommendedName>
        <fullName evidence="1">DUF6472 domain-containing protein</fullName>
    </recommendedName>
</protein>